<evidence type="ECO:0000256" key="3">
    <source>
        <dbReference type="ARBA" id="ARBA00022701"/>
    </source>
</evidence>
<evidence type="ECO:0000256" key="1">
    <source>
        <dbReference type="ARBA" id="ARBA00004245"/>
    </source>
</evidence>
<dbReference type="GO" id="GO:0005524">
    <property type="term" value="F:ATP binding"/>
    <property type="evidence" value="ECO:0007669"/>
    <property type="project" value="UniProtKB-UniRule"/>
</dbReference>
<dbReference type="InterPro" id="IPR001752">
    <property type="entry name" value="Kinesin_motor_dom"/>
</dbReference>
<evidence type="ECO:0000256" key="7">
    <source>
        <dbReference type="ARBA" id="ARBA00023175"/>
    </source>
</evidence>
<dbReference type="RefSeq" id="XP_013761209.1">
    <property type="nucleotide sequence ID" value="XM_013905755.1"/>
</dbReference>
<dbReference type="InterPro" id="IPR000253">
    <property type="entry name" value="FHA_dom"/>
</dbReference>
<dbReference type="PROSITE" id="PS50067">
    <property type="entry name" value="KINESIN_MOTOR_2"/>
    <property type="match status" value="1"/>
</dbReference>
<evidence type="ECO:0000256" key="8">
    <source>
        <dbReference type="ARBA" id="ARBA00023212"/>
    </source>
</evidence>
<keyword evidence="6" id="KW-0175">Coiled coil</keyword>
<organism evidence="12 13">
    <name type="scientific">Thecamonas trahens ATCC 50062</name>
    <dbReference type="NCBI Taxonomy" id="461836"/>
    <lineage>
        <taxon>Eukaryota</taxon>
        <taxon>Apusozoa</taxon>
        <taxon>Apusomonadida</taxon>
        <taxon>Apusomonadidae</taxon>
        <taxon>Thecamonas</taxon>
    </lineage>
</organism>
<comment type="subcellular location">
    <subcellularLocation>
        <location evidence="1">Cytoplasm</location>
        <location evidence="1">Cytoskeleton</location>
    </subcellularLocation>
</comment>
<evidence type="ECO:0000259" key="11">
    <source>
        <dbReference type="PROSITE" id="PS50067"/>
    </source>
</evidence>
<evidence type="ECO:0000256" key="2">
    <source>
        <dbReference type="ARBA" id="ARBA00022490"/>
    </source>
</evidence>
<gene>
    <name evidence="12" type="ORF">AMSG_02188</name>
</gene>
<evidence type="ECO:0000256" key="6">
    <source>
        <dbReference type="ARBA" id="ARBA00023054"/>
    </source>
</evidence>
<dbReference type="PANTHER" id="PTHR47117">
    <property type="entry name" value="STAR-RELATED LIPID TRANSFER PROTEIN 9"/>
    <property type="match status" value="1"/>
</dbReference>
<dbReference type="OMA" id="FAREMIH"/>
<evidence type="ECO:0000313" key="13">
    <source>
        <dbReference type="Proteomes" id="UP000054408"/>
    </source>
</evidence>
<keyword evidence="3 10" id="KW-0493">Microtubule</keyword>
<dbReference type="OrthoDB" id="3176171at2759"/>
<proteinExistence type="inferred from homology"/>
<name>A0A0L0DXB6_THETB</name>
<dbReference type="Pfam" id="PF00498">
    <property type="entry name" value="FHA"/>
    <property type="match status" value="1"/>
</dbReference>
<evidence type="ECO:0000256" key="4">
    <source>
        <dbReference type="ARBA" id="ARBA00022741"/>
    </source>
</evidence>
<keyword evidence="7 9" id="KW-0505">Motor protein</keyword>
<dbReference type="GO" id="GO:0005874">
    <property type="term" value="C:microtubule"/>
    <property type="evidence" value="ECO:0007669"/>
    <property type="project" value="UniProtKB-KW"/>
</dbReference>
<dbReference type="GeneID" id="25561886"/>
<dbReference type="PROSITE" id="PS00411">
    <property type="entry name" value="KINESIN_MOTOR_1"/>
    <property type="match status" value="1"/>
</dbReference>
<dbReference type="Pfam" id="PF00225">
    <property type="entry name" value="Kinesin"/>
    <property type="match status" value="1"/>
</dbReference>
<dbReference type="SMART" id="SM00129">
    <property type="entry name" value="KISc"/>
    <property type="match status" value="1"/>
</dbReference>
<reference evidence="12 13" key="1">
    <citation type="submission" date="2010-05" db="EMBL/GenBank/DDBJ databases">
        <title>The Genome Sequence of Thecamonas trahens ATCC 50062.</title>
        <authorList>
            <consortium name="The Broad Institute Genome Sequencing Platform"/>
            <person name="Russ C."/>
            <person name="Cuomo C."/>
            <person name="Shea T."/>
            <person name="Young S.K."/>
            <person name="Zeng Q."/>
            <person name="Koehrsen M."/>
            <person name="Haas B."/>
            <person name="Borodovsky M."/>
            <person name="Guigo R."/>
            <person name="Alvarado L."/>
            <person name="Berlin A."/>
            <person name="Bochicchio J."/>
            <person name="Borenstein D."/>
            <person name="Chapman S."/>
            <person name="Chen Z."/>
            <person name="Freedman E."/>
            <person name="Gellesch M."/>
            <person name="Goldberg J."/>
            <person name="Griggs A."/>
            <person name="Gujja S."/>
            <person name="Heilman E."/>
            <person name="Heiman D."/>
            <person name="Hepburn T."/>
            <person name="Howarth C."/>
            <person name="Jen D."/>
            <person name="Larson L."/>
            <person name="Mehta T."/>
            <person name="Park D."/>
            <person name="Pearson M."/>
            <person name="Roberts A."/>
            <person name="Saif S."/>
            <person name="Shenoy N."/>
            <person name="Sisk P."/>
            <person name="Stolte C."/>
            <person name="Sykes S."/>
            <person name="Thomson T."/>
            <person name="Walk T."/>
            <person name="White J."/>
            <person name="Yandava C."/>
            <person name="Burger G."/>
            <person name="Gray M.W."/>
            <person name="Holland P.W.H."/>
            <person name="King N."/>
            <person name="Lang F.B.F."/>
            <person name="Roger A.J."/>
            <person name="Ruiz-Trillo I."/>
            <person name="Lander E."/>
            <person name="Nusbaum C."/>
        </authorList>
    </citation>
    <scope>NUCLEOTIDE SEQUENCE [LARGE SCALE GENOMIC DNA]</scope>
    <source>
        <strain evidence="12 13">ATCC 50062</strain>
    </source>
</reference>
<dbReference type="InterPro" id="IPR036961">
    <property type="entry name" value="Kinesin_motor_dom_sf"/>
</dbReference>
<dbReference type="GO" id="GO:0008017">
    <property type="term" value="F:microtubule binding"/>
    <property type="evidence" value="ECO:0007669"/>
    <property type="project" value="InterPro"/>
</dbReference>
<dbReference type="GO" id="GO:0003777">
    <property type="term" value="F:microtubule motor activity"/>
    <property type="evidence" value="ECO:0007669"/>
    <property type="project" value="InterPro"/>
</dbReference>
<comment type="similarity">
    <text evidence="9 10">Belongs to the TRAFAC class myosin-kinesin ATPase superfamily. Kinesin family.</text>
</comment>
<keyword evidence="4 9" id="KW-0547">Nucleotide-binding</keyword>
<evidence type="ECO:0000256" key="9">
    <source>
        <dbReference type="PROSITE-ProRule" id="PRU00283"/>
    </source>
</evidence>
<dbReference type="GO" id="GO:0007018">
    <property type="term" value="P:microtubule-based movement"/>
    <property type="evidence" value="ECO:0007669"/>
    <property type="project" value="InterPro"/>
</dbReference>
<dbReference type="eggNOG" id="KOG0241">
    <property type="taxonomic scope" value="Eukaryota"/>
</dbReference>
<dbReference type="Proteomes" id="UP000054408">
    <property type="component" value="Unassembled WGS sequence"/>
</dbReference>
<dbReference type="Pfam" id="PF16183">
    <property type="entry name" value="Kinesin_assoc"/>
    <property type="match status" value="1"/>
</dbReference>
<dbReference type="EMBL" id="GL349440">
    <property type="protein sequence ID" value="KNC56173.1"/>
    <property type="molecule type" value="Genomic_DNA"/>
</dbReference>
<dbReference type="InterPro" id="IPR027417">
    <property type="entry name" value="P-loop_NTPase"/>
</dbReference>
<dbReference type="AlphaFoldDB" id="A0A0L0DXB6"/>
<dbReference type="SMART" id="SM00240">
    <property type="entry name" value="FHA"/>
    <property type="match status" value="1"/>
</dbReference>
<dbReference type="Gene3D" id="2.60.200.20">
    <property type="match status" value="1"/>
</dbReference>
<dbReference type="PRINTS" id="PR00380">
    <property type="entry name" value="KINESINHEAVY"/>
</dbReference>
<dbReference type="InterPro" id="IPR032405">
    <property type="entry name" value="Kinesin_assoc"/>
</dbReference>
<evidence type="ECO:0000256" key="5">
    <source>
        <dbReference type="ARBA" id="ARBA00022840"/>
    </source>
</evidence>
<sequence>MSSDTVQIAVRMRPFNAREKKLKTAKCVDMVGQMCTVTDPESGKERQFSFNYCYDSFEPGSENFASQEIVFHDLGTSYLENAWKGYNCSIFAYGQTGAGKSYSMTGAPGQPGIIPRGLAEMFRRIDANDDPDLSFRVEVSYLEIYMEKIRDLFNPKQAVPSLKVRESPKLGIFVEGLKKKEVGSYADVERLMEMGNTLRTVAQTNMNATSSRSHSVLTVLLTQTRIDQESMTASDMTSKINLIDLAGSERQNKTGASGQRLKEGSAINQSLTALGNVIETLADLSQLDEAKRAHSKRVVPYRDSKLTRILQESLGGNAKTIMVAAISPAADNFPETLSTLRYANRASKIQNVAVINESPNEKVIRELKEEVTRLREMLATGGIDVSTGEPVEAAKSAEMEAELLALREQLSKQSEFIQMMGLTAEDREAFKSRRLAADMEEMEGDLRELHGIDFGVEMTTPHLVNLNNVSLAYSLDASQTSLGRSHNCDIVLGGVLVQPEHCSITNEGGVYTVVPSSATVAAQSRDAGGISRGGVLFLNGELVVEPVQLAFGDRLVVGNNHYLMFEDPAARETAGDAAPVFDIMAAVNELRTKDTSAKIEAEADETEDESTLREALERSLADVRPALREANAIARAMGRSLTFESAFVYDMSAGVASAATTLNVKVVPGSDDSTLDEPRTVTLDDFENRLDRMKDVYHTLQEYGADVAAKECALDDPFHFPPEDERFGLAHVLLLALTEGIPVGPAMTTPIWDGDGGYLGTLQISIWPATADGAVIEYSELPEDWLLPGTTAHVIVALESVTGLAADHTDIYLAYTFPGAAERVVTPLSSQVVTHDFDHEALVPVKVTESLLEAFMQGELVVEVWSAVEA</sequence>
<keyword evidence="5 9" id="KW-0067">ATP-binding</keyword>
<accession>A0A0L0DXB6</accession>
<dbReference type="Gene3D" id="3.40.850.10">
    <property type="entry name" value="Kinesin motor domain"/>
    <property type="match status" value="1"/>
</dbReference>
<feature type="domain" description="Kinesin motor" evidence="11">
    <location>
        <begin position="5"/>
        <end position="349"/>
    </location>
</feature>
<evidence type="ECO:0000256" key="10">
    <source>
        <dbReference type="RuleBase" id="RU000394"/>
    </source>
</evidence>
<dbReference type="InterPro" id="IPR008984">
    <property type="entry name" value="SMAD_FHA_dom_sf"/>
</dbReference>
<keyword evidence="8" id="KW-0206">Cytoskeleton</keyword>
<dbReference type="InterPro" id="IPR019821">
    <property type="entry name" value="Kinesin_motor_CS"/>
</dbReference>
<dbReference type="STRING" id="461836.A0A0L0DXB6"/>
<keyword evidence="2" id="KW-0963">Cytoplasm</keyword>
<protein>
    <recommendedName>
        <fullName evidence="10">Kinesin-like protein</fullName>
    </recommendedName>
</protein>
<dbReference type="SUPFAM" id="SSF49879">
    <property type="entry name" value="SMAD/FHA domain"/>
    <property type="match status" value="1"/>
</dbReference>
<evidence type="ECO:0000313" key="12">
    <source>
        <dbReference type="EMBL" id="KNC56173.1"/>
    </source>
</evidence>
<dbReference type="SUPFAM" id="SSF52540">
    <property type="entry name" value="P-loop containing nucleoside triphosphate hydrolases"/>
    <property type="match status" value="1"/>
</dbReference>
<keyword evidence="13" id="KW-1185">Reference proteome</keyword>
<feature type="binding site" evidence="9">
    <location>
        <begin position="94"/>
        <end position="101"/>
    </location>
    <ligand>
        <name>ATP</name>
        <dbReference type="ChEBI" id="CHEBI:30616"/>
    </ligand>
</feature>